<organism evidence="1 2">
    <name type="scientific">Homarus americanus</name>
    <name type="common">American lobster</name>
    <dbReference type="NCBI Taxonomy" id="6706"/>
    <lineage>
        <taxon>Eukaryota</taxon>
        <taxon>Metazoa</taxon>
        <taxon>Ecdysozoa</taxon>
        <taxon>Arthropoda</taxon>
        <taxon>Crustacea</taxon>
        <taxon>Multicrustacea</taxon>
        <taxon>Malacostraca</taxon>
        <taxon>Eumalacostraca</taxon>
        <taxon>Eucarida</taxon>
        <taxon>Decapoda</taxon>
        <taxon>Pleocyemata</taxon>
        <taxon>Astacidea</taxon>
        <taxon>Nephropoidea</taxon>
        <taxon>Nephropidae</taxon>
        <taxon>Homarus</taxon>
    </lineage>
</organism>
<evidence type="ECO:0000313" key="2">
    <source>
        <dbReference type="Proteomes" id="UP000747542"/>
    </source>
</evidence>
<gene>
    <name evidence="1" type="ORF">Hamer_G027417</name>
</gene>
<comment type="caution">
    <text evidence="1">The sequence shown here is derived from an EMBL/GenBank/DDBJ whole genome shotgun (WGS) entry which is preliminary data.</text>
</comment>
<reference evidence="1" key="1">
    <citation type="journal article" date="2021" name="Sci. Adv.">
        <title>The American lobster genome reveals insights on longevity, neural, and immune adaptations.</title>
        <authorList>
            <person name="Polinski J.M."/>
            <person name="Zimin A.V."/>
            <person name="Clark K.F."/>
            <person name="Kohn A.B."/>
            <person name="Sadowski N."/>
            <person name="Timp W."/>
            <person name="Ptitsyn A."/>
            <person name="Khanna P."/>
            <person name="Romanova D.Y."/>
            <person name="Williams P."/>
            <person name="Greenwood S.J."/>
            <person name="Moroz L.L."/>
            <person name="Walt D.R."/>
            <person name="Bodnar A.G."/>
        </authorList>
    </citation>
    <scope>NUCLEOTIDE SEQUENCE</scope>
    <source>
        <strain evidence="1">GMGI-L3</strain>
    </source>
</reference>
<dbReference type="AlphaFoldDB" id="A0A8J5J772"/>
<sequence length="191" mass="21283">VCILRLQLWARKILKVELRDIYSWWKWEQEQVSVNTSRHLAGSVHSPESSSPKVYACRITRTGLGTAFVEMLDQSSISGSSHSPIAGQNKPAVNWGQNPTTSADSTAEFGMSTLGKECDQGQVLTHPSYVYVAPLCLPDHKLWSVAAMITYSGFGDYVMVVQKLMWTGGLSRLQTVKQLVLYLHRTFNSFG</sequence>
<dbReference type="Proteomes" id="UP000747542">
    <property type="component" value="Unassembled WGS sequence"/>
</dbReference>
<protein>
    <submittedName>
        <fullName evidence="1">Uncharacterized protein</fullName>
    </submittedName>
</protein>
<feature type="non-terminal residue" evidence="1">
    <location>
        <position position="191"/>
    </location>
</feature>
<keyword evidence="2" id="KW-1185">Reference proteome</keyword>
<proteinExistence type="predicted"/>
<evidence type="ECO:0000313" key="1">
    <source>
        <dbReference type="EMBL" id="KAG7154122.1"/>
    </source>
</evidence>
<name>A0A8J5J772_HOMAM</name>
<dbReference type="EMBL" id="JAHLQT010045192">
    <property type="protein sequence ID" value="KAG7154122.1"/>
    <property type="molecule type" value="Genomic_DNA"/>
</dbReference>
<accession>A0A8J5J772</accession>